<protein>
    <submittedName>
        <fullName evidence="7">FYVE-type domain-containing protein</fullName>
    </submittedName>
</protein>
<dbReference type="PIR" id="F89249">
    <property type="entry name" value="F89249"/>
</dbReference>
<dbReference type="Pfam" id="PF01363">
    <property type="entry name" value="FYVE"/>
    <property type="match status" value="1"/>
</dbReference>
<evidence type="ECO:0007829" key="10">
    <source>
        <dbReference type="PeptideAtlas" id="Q21938"/>
    </source>
</evidence>
<evidence type="ECO:0000313" key="7">
    <source>
        <dbReference type="EMBL" id="CAA99905.4"/>
    </source>
</evidence>
<dbReference type="STRING" id="6239.R11D1.10a.1"/>
<gene>
    <name evidence="7 9" type="primary">zfyv-19</name>
    <name evidence="7" type="ORF">CELE_R11D1.10</name>
    <name evidence="9" type="ORF">R11D1.10</name>
</gene>
<proteinExistence type="evidence at protein level"/>
<feature type="compositionally biased region" description="Basic and acidic residues" evidence="5">
    <location>
        <begin position="277"/>
        <end position="291"/>
    </location>
</feature>
<dbReference type="PaxDb" id="6239-R11D1.10a.2"/>
<evidence type="ECO:0000256" key="3">
    <source>
        <dbReference type="ARBA" id="ARBA00022833"/>
    </source>
</evidence>
<dbReference type="OrthoDB" id="5407799at2759"/>
<dbReference type="SMART" id="SM00064">
    <property type="entry name" value="FYVE"/>
    <property type="match status" value="1"/>
</dbReference>
<dbReference type="CTD" id="179740"/>
<dbReference type="PeptideAtlas" id="Q21938"/>
<feature type="compositionally biased region" description="Polar residues" evidence="5">
    <location>
        <begin position="68"/>
        <end position="85"/>
    </location>
</feature>
<dbReference type="eggNOG" id="ENOG502SATU">
    <property type="taxonomic scope" value="Eukaryota"/>
</dbReference>
<evidence type="ECO:0000313" key="8">
    <source>
        <dbReference type="Proteomes" id="UP000001940"/>
    </source>
</evidence>
<organism evidence="7 8">
    <name type="scientific">Caenorhabditis elegans</name>
    <dbReference type="NCBI Taxonomy" id="6239"/>
    <lineage>
        <taxon>Eukaryota</taxon>
        <taxon>Metazoa</taxon>
        <taxon>Ecdysozoa</taxon>
        <taxon>Nematoda</taxon>
        <taxon>Chromadorea</taxon>
        <taxon>Rhabditida</taxon>
        <taxon>Rhabditina</taxon>
        <taxon>Rhabditomorpha</taxon>
        <taxon>Rhabditoidea</taxon>
        <taxon>Rhabditidae</taxon>
        <taxon>Peloderinae</taxon>
        <taxon>Caenorhabditis</taxon>
    </lineage>
</organism>
<dbReference type="InParanoid" id="Q21938"/>
<dbReference type="Bgee" id="WBGene00011248">
    <property type="expression patterns" value="Expressed in germ line (C elegans) and 4 other cell types or tissues"/>
</dbReference>
<feature type="compositionally biased region" description="Basic and acidic residues" evidence="5">
    <location>
        <begin position="342"/>
        <end position="354"/>
    </location>
</feature>
<evidence type="ECO:0000313" key="9">
    <source>
        <dbReference type="WormBase" id="R11D1.10a"/>
    </source>
</evidence>
<dbReference type="PROSITE" id="PS50178">
    <property type="entry name" value="ZF_FYVE"/>
    <property type="match status" value="1"/>
</dbReference>
<dbReference type="GO" id="GO:0044878">
    <property type="term" value="P:mitotic cytokinesis checkpoint signaling"/>
    <property type="evidence" value="ECO:0000318"/>
    <property type="project" value="GO_Central"/>
</dbReference>
<dbReference type="InterPro" id="IPR000306">
    <property type="entry name" value="Znf_FYVE"/>
</dbReference>
<feature type="compositionally biased region" description="Polar residues" evidence="5">
    <location>
        <begin position="121"/>
        <end position="134"/>
    </location>
</feature>
<dbReference type="KEGG" id="cel:CELE_R11D1.10"/>
<dbReference type="PANTHER" id="PTHR46603:SF1">
    <property type="entry name" value="ABSCISSION_NOCUT CHECKPOINT REGULATOR"/>
    <property type="match status" value="1"/>
</dbReference>
<dbReference type="PIR" id="T24191">
    <property type="entry name" value="T24191"/>
</dbReference>
<dbReference type="UCSC" id="R11D1.10a">
    <property type="organism name" value="c. elegans"/>
</dbReference>
<dbReference type="SMR" id="Q21938"/>
<feature type="compositionally biased region" description="Polar residues" evidence="5">
    <location>
        <begin position="96"/>
        <end position="108"/>
    </location>
</feature>
<dbReference type="GO" id="GO:0032154">
    <property type="term" value="C:cleavage furrow"/>
    <property type="evidence" value="ECO:0000318"/>
    <property type="project" value="GO_Central"/>
</dbReference>
<reference evidence="7 8" key="1">
    <citation type="journal article" date="1998" name="Science">
        <title>Genome sequence of the nematode C. elegans: a platform for investigating biology.</title>
        <authorList>
            <consortium name="The C. elegans sequencing consortium"/>
            <person name="Sulson J.E."/>
            <person name="Waterston R."/>
        </authorList>
    </citation>
    <scope>NUCLEOTIDE SEQUENCE [LARGE SCALE GENOMIC DNA]</scope>
    <source>
        <strain evidence="7 8">Bristol N2</strain>
    </source>
</reference>
<feature type="compositionally biased region" description="Basic and acidic residues" evidence="5">
    <location>
        <begin position="382"/>
        <end position="394"/>
    </location>
</feature>
<dbReference type="SUPFAM" id="SSF57903">
    <property type="entry name" value="FYVE/PHD zinc finger"/>
    <property type="match status" value="1"/>
</dbReference>
<dbReference type="GO" id="GO:0008270">
    <property type="term" value="F:zinc ion binding"/>
    <property type="evidence" value="ECO:0007669"/>
    <property type="project" value="UniProtKB-KW"/>
</dbReference>
<name>Q21938_CAEEL</name>
<dbReference type="GO" id="GO:0005813">
    <property type="term" value="C:centrosome"/>
    <property type="evidence" value="ECO:0000318"/>
    <property type="project" value="GO_Central"/>
</dbReference>
<feature type="domain" description="FYVE-type" evidence="6">
    <location>
        <begin position="7"/>
        <end position="60"/>
    </location>
</feature>
<dbReference type="AlphaFoldDB" id="Q21938"/>
<keyword evidence="10" id="KW-1267">Proteomics identification</keyword>
<dbReference type="InterPro" id="IPR013083">
    <property type="entry name" value="Znf_RING/FYVE/PHD"/>
</dbReference>
<keyword evidence="8" id="KW-1185">Reference proteome</keyword>
<keyword evidence="3" id="KW-0862">Zinc</keyword>
<dbReference type="GeneID" id="179740"/>
<dbReference type="EMBL" id="BX284605">
    <property type="protein sequence ID" value="CAA99905.4"/>
    <property type="molecule type" value="Genomic_DNA"/>
</dbReference>
<feature type="compositionally biased region" description="Acidic residues" evidence="5">
    <location>
        <begin position="331"/>
        <end position="341"/>
    </location>
</feature>
<dbReference type="CDD" id="cd00065">
    <property type="entry name" value="FYVE_like_SF"/>
    <property type="match status" value="1"/>
</dbReference>
<dbReference type="PANTHER" id="PTHR46603">
    <property type="entry name" value="ABSCISSION/NOCUT CHECKPOINT REGULATOR"/>
    <property type="match status" value="1"/>
</dbReference>
<feature type="region of interest" description="Disordered" evidence="5">
    <location>
        <begin position="323"/>
        <end position="394"/>
    </location>
</feature>
<dbReference type="HOGENOM" id="CLU_691249_0_0_1"/>
<dbReference type="Gene3D" id="3.30.40.10">
    <property type="entry name" value="Zinc/RING finger domain, C3HC4 (zinc finger)"/>
    <property type="match status" value="1"/>
</dbReference>
<dbReference type="InterPro" id="IPR011011">
    <property type="entry name" value="Znf_FYVE_PHD"/>
</dbReference>
<dbReference type="OMA" id="KEIGGFW"/>
<dbReference type="PhylomeDB" id="Q21938"/>
<evidence type="ECO:0000256" key="4">
    <source>
        <dbReference type="PROSITE-ProRule" id="PRU00091"/>
    </source>
</evidence>
<keyword evidence="1" id="KW-0479">Metal-binding</keyword>
<keyword evidence="2 4" id="KW-0863">Zinc-finger</keyword>
<dbReference type="WormBase" id="R11D1.10a">
    <property type="protein sequence ID" value="CE37547"/>
    <property type="gene ID" value="WBGene00011248"/>
    <property type="gene designation" value="zfyv-19"/>
</dbReference>
<dbReference type="GO" id="GO:0030496">
    <property type="term" value="C:midbody"/>
    <property type="evidence" value="ECO:0000318"/>
    <property type="project" value="GO_Central"/>
</dbReference>
<dbReference type="InterPro" id="IPR017455">
    <property type="entry name" value="Znf_FYVE-rel"/>
</dbReference>
<dbReference type="AGR" id="WB:WBGene00011248"/>
<sequence length="394" mass="45411">MPSSICCTNCRTKYSLLNREAGCSNCALSFCKKCLPHRAIIPTLSDLPMIVCNNCYQKLESAKMKPSATITSTPLPDNSNKSNKNWWGDGLPPPSFRNSHTNQNQIKNSEVKATKFRNSPEIPSQQTKPNYPTNDLEQRRLKLREDISPQIEPLSISEIEERLAKLRECDVEVIRNPQSWLKSSSKEPAMNANNPSELMRVAEDRARIEKKEEEMEHKDWDELEARRRKIFEDEKEKNREDDASIRESMVSANTEFSEATKEEMNEINNILQDAEQRVAETKKQEEHDAAELRTLMKSTRQKSLDAIQWNDKITKEIGGFWDRRNEKLSVDEDEDEDEKSLDEETFKKILHEAENSEDLPPQTSESNKASTPSNSSSPKKKGLFEKLFRKDSKQ</sequence>
<evidence type="ECO:0000256" key="2">
    <source>
        <dbReference type="ARBA" id="ARBA00022771"/>
    </source>
</evidence>
<feature type="region of interest" description="Disordered" evidence="5">
    <location>
        <begin position="66"/>
        <end position="134"/>
    </location>
</feature>
<evidence type="ECO:0000256" key="1">
    <source>
        <dbReference type="ARBA" id="ARBA00022723"/>
    </source>
</evidence>
<evidence type="ECO:0000259" key="6">
    <source>
        <dbReference type="PROSITE" id="PS50178"/>
    </source>
</evidence>
<dbReference type="RefSeq" id="NP_506181.2">
    <property type="nucleotide sequence ID" value="NM_073780.8"/>
</dbReference>
<accession>Q21938</accession>
<feature type="region of interest" description="Disordered" evidence="5">
    <location>
        <begin position="277"/>
        <end position="304"/>
    </location>
</feature>
<dbReference type="Proteomes" id="UP000001940">
    <property type="component" value="Chromosome V"/>
</dbReference>
<feature type="compositionally biased region" description="Low complexity" evidence="5">
    <location>
        <begin position="364"/>
        <end position="377"/>
    </location>
</feature>
<evidence type="ECO:0000256" key="5">
    <source>
        <dbReference type="SAM" id="MobiDB-lite"/>
    </source>
</evidence>
<dbReference type="GO" id="GO:0032266">
    <property type="term" value="F:phosphatidylinositol-3-phosphate binding"/>
    <property type="evidence" value="ECO:0000318"/>
    <property type="project" value="GO_Central"/>
</dbReference>